<proteinExistence type="predicted"/>
<keyword evidence="2" id="KW-0328">Glycosyltransferase</keyword>
<feature type="domain" description="Glycosyl transferase family 1" evidence="1">
    <location>
        <begin position="205"/>
        <end position="353"/>
    </location>
</feature>
<dbReference type="Gene3D" id="3.40.50.2000">
    <property type="entry name" value="Glycogen Phosphorylase B"/>
    <property type="match status" value="1"/>
</dbReference>
<dbReference type="Pfam" id="PF00534">
    <property type="entry name" value="Glycos_transf_1"/>
    <property type="match status" value="1"/>
</dbReference>
<dbReference type="PANTHER" id="PTHR12526">
    <property type="entry name" value="GLYCOSYLTRANSFERASE"/>
    <property type="match status" value="1"/>
</dbReference>
<dbReference type="CDD" id="cd03801">
    <property type="entry name" value="GT4_PimA-like"/>
    <property type="match status" value="1"/>
</dbReference>
<keyword evidence="2" id="KW-0808">Transferase</keyword>
<accession>A0A518H7A9</accession>
<gene>
    <name evidence="2" type="primary">kanE_5</name>
    <name evidence="2" type="ORF">ElP_46690</name>
</gene>
<dbReference type="Proteomes" id="UP000317835">
    <property type="component" value="Chromosome"/>
</dbReference>
<dbReference type="KEGG" id="tpla:ElP_46690"/>
<sequence length="399" mass="44461">MLVILPNLQAARAPGSRVVLTRKFLDGTLEYLKSWDGPVSVVMEEIPEATNNLDNIEVHPSELPFRLDLADYDRIGDSPCFRDGNLIFAGVGHRTNHLARACRELGKRCVYITEYTLKTRLQGMNASTRNPLLRLRRSLWQYSQEREQRAAIALADGVQCNGTPTFEAYRDINPSPFLFFDTRVGEEMLAPEQDRAARHSACLAGEPLRLVFSGRLIPMKGADHLVPVARELTRLGVPFELSICGGGEQQEEIRQAIDREGLGDSVRLLGVLDFKSELVPFVTRDTDLFVCCHRQGDPSCTYLETMSCGVPIAGYDNEAFEGIVATSEVGWSTPMDRPEPLARKIAELHEDRPAIVEAGKRSLDFARQHTFEKTFGRRIEHLKGIVSGVPAVEAVQGSR</sequence>
<keyword evidence="3" id="KW-1185">Reference proteome</keyword>
<protein>
    <submittedName>
        <fullName evidence="2">Alpha-D-kanosaminyltransferase</fullName>
        <ecNumber evidence="2">2.4.1.301</ecNumber>
    </submittedName>
</protein>
<dbReference type="InterPro" id="IPR001296">
    <property type="entry name" value="Glyco_trans_1"/>
</dbReference>
<evidence type="ECO:0000259" key="1">
    <source>
        <dbReference type="Pfam" id="PF00534"/>
    </source>
</evidence>
<evidence type="ECO:0000313" key="3">
    <source>
        <dbReference type="Proteomes" id="UP000317835"/>
    </source>
</evidence>
<dbReference type="AlphaFoldDB" id="A0A518H7A9"/>
<name>A0A518H7A9_9BACT</name>
<reference evidence="2 3" key="1">
    <citation type="submission" date="2019-02" db="EMBL/GenBank/DDBJ databases">
        <title>Deep-cultivation of Planctomycetes and their phenomic and genomic characterization uncovers novel biology.</title>
        <authorList>
            <person name="Wiegand S."/>
            <person name="Jogler M."/>
            <person name="Boedeker C."/>
            <person name="Pinto D."/>
            <person name="Vollmers J."/>
            <person name="Rivas-Marin E."/>
            <person name="Kohn T."/>
            <person name="Peeters S.H."/>
            <person name="Heuer A."/>
            <person name="Rast P."/>
            <person name="Oberbeckmann S."/>
            <person name="Bunk B."/>
            <person name="Jeske O."/>
            <person name="Meyerdierks A."/>
            <person name="Storesund J.E."/>
            <person name="Kallscheuer N."/>
            <person name="Luecker S."/>
            <person name="Lage O.M."/>
            <person name="Pohl T."/>
            <person name="Merkel B.J."/>
            <person name="Hornburger P."/>
            <person name="Mueller R.-W."/>
            <person name="Bruemmer F."/>
            <person name="Labrenz M."/>
            <person name="Spormann A.M."/>
            <person name="Op den Camp H."/>
            <person name="Overmann J."/>
            <person name="Amann R."/>
            <person name="Jetten M.S.M."/>
            <person name="Mascher T."/>
            <person name="Medema M.H."/>
            <person name="Devos D.P."/>
            <person name="Kaster A.-K."/>
            <person name="Ovreas L."/>
            <person name="Rohde M."/>
            <person name="Galperin M.Y."/>
            <person name="Jogler C."/>
        </authorList>
    </citation>
    <scope>NUCLEOTIDE SEQUENCE [LARGE SCALE GENOMIC DNA]</scope>
    <source>
        <strain evidence="2 3">ElP</strain>
    </source>
</reference>
<dbReference type="SUPFAM" id="SSF53756">
    <property type="entry name" value="UDP-Glycosyltransferase/glycogen phosphorylase"/>
    <property type="match status" value="1"/>
</dbReference>
<dbReference type="EMBL" id="CP036426">
    <property type="protein sequence ID" value="QDV36740.1"/>
    <property type="molecule type" value="Genomic_DNA"/>
</dbReference>
<dbReference type="GO" id="GO:0016757">
    <property type="term" value="F:glycosyltransferase activity"/>
    <property type="evidence" value="ECO:0007669"/>
    <property type="project" value="UniProtKB-KW"/>
</dbReference>
<dbReference type="EC" id="2.4.1.301" evidence="2"/>
<organism evidence="2 3">
    <name type="scientific">Tautonia plasticadhaerens</name>
    <dbReference type="NCBI Taxonomy" id="2527974"/>
    <lineage>
        <taxon>Bacteria</taxon>
        <taxon>Pseudomonadati</taxon>
        <taxon>Planctomycetota</taxon>
        <taxon>Planctomycetia</taxon>
        <taxon>Isosphaerales</taxon>
        <taxon>Isosphaeraceae</taxon>
        <taxon>Tautonia</taxon>
    </lineage>
</organism>
<evidence type="ECO:0000313" key="2">
    <source>
        <dbReference type="EMBL" id="QDV36740.1"/>
    </source>
</evidence>